<feature type="non-terminal residue" evidence="1">
    <location>
        <position position="1"/>
    </location>
</feature>
<reference evidence="1" key="1">
    <citation type="submission" date="2015-07" db="EMBL/GenBank/DDBJ databases">
        <title>Adaptation to a free-living lifestyle via gene acquisitions in the diplomonad Trepomonas sp. PC1.</title>
        <authorList>
            <person name="Xu F."/>
            <person name="Jerlstrom-Hultqvist J."/>
            <person name="Kolisko M."/>
            <person name="Simpson A.G.B."/>
            <person name="Roger A.J."/>
            <person name="Svard S.G."/>
            <person name="Andersson J.O."/>
        </authorList>
    </citation>
    <scope>NUCLEOTIDE SEQUENCE</scope>
    <source>
        <strain evidence="1">PC1</strain>
    </source>
</reference>
<gene>
    <name evidence="1" type="ORF">TPC1_30824</name>
</gene>
<organism evidence="1">
    <name type="scientific">Trepomonas sp. PC1</name>
    <dbReference type="NCBI Taxonomy" id="1076344"/>
    <lineage>
        <taxon>Eukaryota</taxon>
        <taxon>Metamonada</taxon>
        <taxon>Diplomonadida</taxon>
        <taxon>Hexamitidae</taxon>
        <taxon>Hexamitinae</taxon>
        <taxon>Trepomonas</taxon>
    </lineage>
</organism>
<name>A0A146K217_9EUKA</name>
<protein>
    <submittedName>
        <fullName evidence="1">Uncharacterized protein</fullName>
    </submittedName>
</protein>
<proteinExistence type="predicted"/>
<accession>A0A146K217</accession>
<feature type="non-terminal residue" evidence="1">
    <location>
        <position position="474"/>
    </location>
</feature>
<sequence>CLKQKILNTKQIKRDLLAINNAINTAIFKQILKFSPNEPKNQQVKSKVKIQPLNLFILPKKPLSQILPQPEQTIFKVEERQIEQEPDQSIFSERKADFNVILSVLRVESQTQLIAKLQCVDFADFDPNLALPSESYFSGVNLNDRVFRTILKHFTEHKPCQNLLLFVQNRVNLEYKSLLQTLLDLNLTEKQFEAKLAKVFRNLQNADSPQRDQICLREDPQITQRLMADFIERVKPTKATNATKATAQPDFNFDPALKKLFKNVKFSQKVYFGAMDQIVQLKSSKNLQQILATLNLQTAEDLLHFAAVLNINSPLQELIAKLQSETQLNAMKNEIQKISQQYLNKYRTFSRLMFQNDFGDQIALQKLQNIYENCENEEVRSIVMDCATHLSKNDLSQLITKYHRQLKGCFFELILEKLNIEAQKGVYVEDSAKLTLENQKADFNNEKSEFMNNAAHNAKFNFMLQFRDEWFLQL</sequence>
<dbReference type="EMBL" id="GDID01006925">
    <property type="protein sequence ID" value="JAP89681.1"/>
    <property type="molecule type" value="Transcribed_RNA"/>
</dbReference>
<evidence type="ECO:0000313" key="1">
    <source>
        <dbReference type="EMBL" id="JAP89681.1"/>
    </source>
</evidence>
<dbReference type="AlphaFoldDB" id="A0A146K217"/>